<proteinExistence type="predicted"/>
<comment type="caution">
    <text evidence="2">The sequence shown here is derived from an EMBL/GenBank/DDBJ whole genome shotgun (WGS) entry which is preliminary data.</text>
</comment>
<reference evidence="2" key="1">
    <citation type="journal article" date="2022" name="bioRxiv">
        <title>Sequencing and chromosome-scale assembly of the giantPleurodeles waltlgenome.</title>
        <authorList>
            <person name="Brown T."/>
            <person name="Elewa A."/>
            <person name="Iarovenko S."/>
            <person name="Subramanian E."/>
            <person name="Araus A.J."/>
            <person name="Petzold A."/>
            <person name="Susuki M."/>
            <person name="Suzuki K.-i.T."/>
            <person name="Hayashi T."/>
            <person name="Toyoda A."/>
            <person name="Oliveira C."/>
            <person name="Osipova E."/>
            <person name="Leigh N.D."/>
            <person name="Simon A."/>
            <person name="Yun M.H."/>
        </authorList>
    </citation>
    <scope>NUCLEOTIDE SEQUENCE</scope>
    <source>
        <strain evidence="2">20211129_DDA</strain>
        <tissue evidence="2">Liver</tissue>
    </source>
</reference>
<accession>A0AAV7SR46</accession>
<protein>
    <submittedName>
        <fullName evidence="2">Uncharacterized protein</fullName>
    </submittedName>
</protein>
<dbReference type="Proteomes" id="UP001066276">
    <property type="component" value="Chromosome 4_2"/>
</dbReference>
<evidence type="ECO:0000313" key="3">
    <source>
        <dbReference type="Proteomes" id="UP001066276"/>
    </source>
</evidence>
<evidence type="ECO:0000313" key="2">
    <source>
        <dbReference type="EMBL" id="KAJ1166612.1"/>
    </source>
</evidence>
<keyword evidence="3" id="KW-1185">Reference proteome</keyword>
<sequence>MSWFGVGPPPQLPGLAPQLPDPVARQSSQEVCDGPTSRLPQRAFPVVPLLARCRSVSSWAPSFSGSSYSVAVISRRRLSRSFCSLVQIRFAGGFAVPSLMIGAQPSRTP</sequence>
<gene>
    <name evidence="2" type="ORF">NDU88_007011</name>
</gene>
<evidence type="ECO:0000256" key="1">
    <source>
        <dbReference type="SAM" id="MobiDB-lite"/>
    </source>
</evidence>
<name>A0AAV7SR46_PLEWA</name>
<dbReference type="EMBL" id="JANPWB010000008">
    <property type="protein sequence ID" value="KAJ1166612.1"/>
    <property type="molecule type" value="Genomic_DNA"/>
</dbReference>
<organism evidence="2 3">
    <name type="scientific">Pleurodeles waltl</name>
    <name type="common">Iberian ribbed newt</name>
    <dbReference type="NCBI Taxonomy" id="8319"/>
    <lineage>
        <taxon>Eukaryota</taxon>
        <taxon>Metazoa</taxon>
        <taxon>Chordata</taxon>
        <taxon>Craniata</taxon>
        <taxon>Vertebrata</taxon>
        <taxon>Euteleostomi</taxon>
        <taxon>Amphibia</taxon>
        <taxon>Batrachia</taxon>
        <taxon>Caudata</taxon>
        <taxon>Salamandroidea</taxon>
        <taxon>Salamandridae</taxon>
        <taxon>Pleurodelinae</taxon>
        <taxon>Pleurodeles</taxon>
    </lineage>
</organism>
<feature type="region of interest" description="Disordered" evidence="1">
    <location>
        <begin position="1"/>
        <end position="36"/>
    </location>
</feature>
<dbReference type="AlphaFoldDB" id="A0AAV7SR46"/>
<feature type="compositionally biased region" description="Low complexity" evidence="1">
    <location>
        <begin position="13"/>
        <end position="22"/>
    </location>
</feature>